<evidence type="ECO:0000259" key="3">
    <source>
        <dbReference type="SMART" id="SM00475"/>
    </source>
</evidence>
<dbReference type="Pfam" id="PF02739">
    <property type="entry name" value="5_3_exonuc_N"/>
    <property type="match status" value="1"/>
</dbReference>
<keyword evidence="2" id="KW-0378">Hydrolase</keyword>
<accession>W1XQE4</accession>
<protein>
    <submittedName>
        <fullName evidence="4">DNA polymerase</fullName>
    </submittedName>
</protein>
<dbReference type="EMBL" id="AZMM01014412">
    <property type="protein sequence ID" value="ETJ31079.1"/>
    <property type="molecule type" value="Genomic_DNA"/>
</dbReference>
<evidence type="ECO:0000256" key="2">
    <source>
        <dbReference type="ARBA" id="ARBA00022801"/>
    </source>
</evidence>
<feature type="non-terminal residue" evidence="4">
    <location>
        <position position="1"/>
    </location>
</feature>
<dbReference type="CDD" id="cd09859">
    <property type="entry name" value="PIN_53EXO"/>
    <property type="match status" value="1"/>
</dbReference>
<keyword evidence="1" id="KW-0540">Nuclease</keyword>
<gene>
    <name evidence="4" type="ORF">Q604_UNBC14412G0001</name>
</gene>
<dbReference type="Gene3D" id="3.40.50.1010">
    <property type="entry name" value="5'-nuclease"/>
    <property type="match status" value="1"/>
</dbReference>
<dbReference type="InterPro" id="IPR038969">
    <property type="entry name" value="FEN"/>
</dbReference>
<organism evidence="4">
    <name type="scientific">human gut metagenome</name>
    <dbReference type="NCBI Taxonomy" id="408170"/>
    <lineage>
        <taxon>unclassified sequences</taxon>
        <taxon>metagenomes</taxon>
        <taxon>organismal metagenomes</taxon>
    </lineage>
</organism>
<sequence>LMIIDGSSLLFRAFFALPPLKSALGTPTNAVYGFLTMLIKLYEEINPDYIAVAFDKGRQTFRTEMYSEYKGNRPDAPEDLRPQFSLIQDVLKALGI</sequence>
<reference evidence="4" key="1">
    <citation type="submission" date="2013-12" db="EMBL/GenBank/DDBJ databases">
        <title>A Varibaculum cambriense genome reconstructed from a premature infant gut community with otherwise low bacterial novelty that shifts toward anaerobic metabolism during the third week of life.</title>
        <authorList>
            <person name="Brown C.T."/>
            <person name="Sharon I."/>
            <person name="Thomas B.C."/>
            <person name="Castelle C.J."/>
            <person name="Morowitz M.J."/>
            <person name="Banfield J.F."/>
        </authorList>
    </citation>
    <scope>NUCLEOTIDE SEQUENCE</scope>
</reference>
<dbReference type="SMART" id="SM00475">
    <property type="entry name" value="53EXOc"/>
    <property type="match status" value="1"/>
</dbReference>
<feature type="non-terminal residue" evidence="4">
    <location>
        <position position="96"/>
    </location>
</feature>
<dbReference type="InterPro" id="IPR020046">
    <property type="entry name" value="5-3_exonucl_a-hlix_arch_N"/>
</dbReference>
<dbReference type="GO" id="GO:0008409">
    <property type="term" value="F:5'-3' exonuclease activity"/>
    <property type="evidence" value="ECO:0007669"/>
    <property type="project" value="InterPro"/>
</dbReference>
<dbReference type="GO" id="GO:0003677">
    <property type="term" value="F:DNA binding"/>
    <property type="evidence" value="ECO:0007669"/>
    <property type="project" value="InterPro"/>
</dbReference>
<dbReference type="SUPFAM" id="SSF88723">
    <property type="entry name" value="PIN domain-like"/>
    <property type="match status" value="1"/>
</dbReference>
<dbReference type="InterPro" id="IPR029060">
    <property type="entry name" value="PIN-like_dom_sf"/>
</dbReference>
<dbReference type="GO" id="GO:0033567">
    <property type="term" value="P:DNA replication, Okazaki fragment processing"/>
    <property type="evidence" value="ECO:0007669"/>
    <property type="project" value="InterPro"/>
</dbReference>
<name>W1XQE4_9ZZZZ</name>
<evidence type="ECO:0000313" key="4">
    <source>
        <dbReference type="EMBL" id="ETJ31079.1"/>
    </source>
</evidence>
<dbReference type="GO" id="GO:0017108">
    <property type="term" value="F:5'-flap endonuclease activity"/>
    <property type="evidence" value="ECO:0007669"/>
    <property type="project" value="InterPro"/>
</dbReference>
<dbReference type="InterPro" id="IPR002421">
    <property type="entry name" value="5-3_exonuclease"/>
</dbReference>
<proteinExistence type="predicted"/>
<feature type="domain" description="5'-3' exonuclease" evidence="3">
    <location>
        <begin position="1"/>
        <end position="96"/>
    </location>
</feature>
<comment type="caution">
    <text evidence="4">The sequence shown here is derived from an EMBL/GenBank/DDBJ whole genome shotgun (WGS) entry which is preliminary data.</text>
</comment>
<evidence type="ECO:0000256" key="1">
    <source>
        <dbReference type="ARBA" id="ARBA00022722"/>
    </source>
</evidence>
<dbReference type="PANTHER" id="PTHR42646">
    <property type="entry name" value="FLAP ENDONUCLEASE XNI"/>
    <property type="match status" value="1"/>
</dbReference>
<dbReference type="AlphaFoldDB" id="W1XQE4"/>
<dbReference type="PANTHER" id="PTHR42646:SF2">
    <property type="entry name" value="5'-3' EXONUCLEASE FAMILY PROTEIN"/>
    <property type="match status" value="1"/>
</dbReference>